<sequence length="58" mass="6487">MCQLIVRCVTPVSLLGSLIRKSSQRPCILFRWRKSLLSTSLLTVLARCLKVRLGVVAC</sequence>
<protein>
    <submittedName>
        <fullName evidence="1">Uncharacterized protein</fullName>
    </submittedName>
</protein>
<reference evidence="1" key="2">
    <citation type="journal article" date="2015" name="Fish Shellfish Immunol.">
        <title>Early steps in the European eel (Anguilla anguilla)-Vibrio vulnificus interaction in the gills: Role of the RtxA13 toxin.</title>
        <authorList>
            <person name="Callol A."/>
            <person name="Pajuelo D."/>
            <person name="Ebbesson L."/>
            <person name="Teles M."/>
            <person name="MacKenzie S."/>
            <person name="Amaro C."/>
        </authorList>
    </citation>
    <scope>NUCLEOTIDE SEQUENCE</scope>
</reference>
<accession>A0A0E9TDC5</accession>
<proteinExistence type="predicted"/>
<name>A0A0E9TDC5_ANGAN</name>
<dbReference type="AlphaFoldDB" id="A0A0E9TDC5"/>
<reference evidence="1" key="1">
    <citation type="submission" date="2014-11" db="EMBL/GenBank/DDBJ databases">
        <authorList>
            <person name="Amaro Gonzalez C."/>
        </authorList>
    </citation>
    <scope>NUCLEOTIDE SEQUENCE</scope>
</reference>
<evidence type="ECO:0000313" key="1">
    <source>
        <dbReference type="EMBL" id="JAH51606.1"/>
    </source>
</evidence>
<organism evidence="1">
    <name type="scientific">Anguilla anguilla</name>
    <name type="common">European freshwater eel</name>
    <name type="synonym">Muraena anguilla</name>
    <dbReference type="NCBI Taxonomy" id="7936"/>
    <lineage>
        <taxon>Eukaryota</taxon>
        <taxon>Metazoa</taxon>
        <taxon>Chordata</taxon>
        <taxon>Craniata</taxon>
        <taxon>Vertebrata</taxon>
        <taxon>Euteleostomi</taxon>
        <taxon>Actinopterygii</taxon>
        <taxon>Neopterygii</taxon>
        <taxon>Teleostei</taxon>
        <taxon>Anguilliformes</taxon>
        <taxon>Anguillidae</taxon>
        <taxon>Anguilla</taxon>
    </lineage>
</organism>
<dbReference type="EMBL" id="GBXM01056971">
    <property type="protein sequence ID" value="JAH51606.1"/>
    <property type="molecule type" value="Transcribed_RNA"/>
</dbReference>